<evidence type="ECO:0000313" key="2">
    <source>
        <dbReference type="Proteomes" id="UP000887116"/>
    </source>
</evidence>
<proteinExistence type="predicted"/>
<keyword evidence="2" id="KW-1185">Reference proteome</keyword>
<accession>A0A8X6GTL9</accession>
<dbReference type="OrthoDB" id="5851913at2759"/>
<protein>
    <submittedName>
        <fullName evidence="1">Uncharacterized protein</fullName>
    </submittedName>
</protein>
<reference evidence="1" key="1">
    <citation type="submission" date="2020-07" db="EMBL/GenBank/DDBJ databases">
        <title>Multicomponent nature underlies the extraordinary mechanical properties of spider dragline silk.</title>
        <authorList>
            <person name="Kono N."/>
            <person name="Nakamura H."/>
            <person name="Mori M."/>
            <person name="Yoshida Y."/>
            <person name="Ohtoshi R."/>
            <person name="Malay A.D."/>
            <person name="Moran D.A.P."/>
            <person name="Tomita M."/>
            <person name="Numata K."/>
            <person name="Arakawa K."/>
        </authorList>
    </citation>
    <scope>NUCLEOTIDE SEQUENCE</scope>
</reference>
<dbReference type="EMBL" id="BMAO01013531">
    <property type="protein sequence ID" value="GFQ89443.1"/>
    <property type="molecule type" value="Genomic_DNA"/>
</dbReference>
<dbReference type="AlphaFoldDB" id="A0A8X6GTL9"/>
<sequence length="163" mass="18833">MGSKMESPPPTERPVVSNLLTTTARQICTAEEALMTLWVRIAGIKRHKNVGVLLDYDSQQSYISESLVSKLGLPIVPKENIALTLFSGYRIEPKLYNKYRVKLCSTSSREYSNLEFEFLDQYVICEDIHRVFKCSILKELKRNNIWLSDRGGGRLPQNRQTYW</sequence>
<gene>
    <name evidence="1" type="primary">AVEN_189156_1</name>
    <name evidence="1" type="ORF">TNCT_711061</name>
</gene>
<name>A0A8X6GTL9_TRICU</name>
<organism evidence="1 2">
    <name type="scientific">Trichonephila clavata</name>
    <name type="common">Joro spider</name>
    <name type="synonym">Nephila clavata</name>
    <dbReference type="NCBI Taxonomy" id="2740835"/>
    <lineage>
        <taxon>Eukaryota</taxon>
        <taxon>Metazoa</taxon>
        <taxon>Ecdysozoa</taxon>
        <taxon>Arthropoda</taxon>
        <taxon>Chelicerata</taxon>
        <taxon>Arachnida</taxon>
        <taxon>Araneae</taxon>
        <taxon>Araneomorphae</taxon>
        <taxon>Entelegynae</taxon>
        <taxon>Araneoidea</taxon>
        <taxon>Nephilidae</taxon>
        <taxon>Trichonephila</taxon>
    </lineage>
</organism>
<evidence type="ECO:0000313" key="1">
    <source>
        <dbReference type="EMBL" id="GFQ89443.1"/>
    </source>
</evidence>
<dbReference type="Proteomes" id="UP000887116">
    <property type="component" value="Unassembled WGS sequence"/>
</dbReference>
<comment type="caution">
    <text evidence="1">The sequence shown here is derived from an EMBL/GenBank/DDBJ whole genome shotgun (WGS) entry which is preliminary data.</text>
</comment>